<sequence length="330" mass="37224">MRTHHISLLTEDFQQNFAFYTGILGLRFIKNSINQANPRRRHIYYGDFMGTPGTVVTFFPIDNFRERTDGKTFFSGIHFSIPTGSANFWQTRLTEAGFEVTVDGLGRLHFVDYDQIPIRLQETDDTAFDWHINYMSDVPAELQITGVIGAEMHVPDVAATGRFFEQLLEVPVKGNVIDLGGVQALELVQTATDAPDSRFGRGSTDHYALAVKSEADLKYYWERAAVLGYTREVFIDRGYFRSAYFIEPGGNRVELATTNPGFTLDEALFDLGTTFAIPPRFEAKRAELLAHYAKKGVYFDDVQSYTGTGHLENDGKIRAIHDEQGSTRND</sequence>
<dbReference type="RefSeq" id="WP_148622325.1">
    <property type="nucleotide sequence ID" value="NZ_SDGZ01000010.1"/>
</dbReference>
<keyword evidence="3" id="KW-1185">Reference proteome</keyword>
<organism evidence="2 3">
    <name type="scientific">Weissella muntiaci</name>
    <dbReference type="NCBI Taxonomy" id="2508881"/>
    <lineage>
        <taxon>Bacteria</taxon>
        <taxon>Bacillati</taxon>
        <taxon>Bacillota</taxon>
        <taxon>Bacilli</taxon>
        <taxon>Lactobacillales</taxon>
        <taxon>Lactobacillaceae</taxon>
        <taxon>Weissella</taxon>
    </lineage>
</organism>
<evidence type="ECO:0000259" key="1">
    <source>
        <dbReference type="PROSITE" id="PS51819"/>
    </source>
</evidence>
<gene>
    <name evidence="2" type="ORF">ESZ50_03240</name>
</gene>
<dbReference type="InterPro" id="IPR037523">
    <property type="entry name" value="VOC_core"/>
</dbReference>
<accession>A0A6C2CAZ5</accession>
<dbReference type="PANTHER" id="PTHR36110">
    <property type="entry name" value="RING-CLEAVING DIOXYGENASE MHQE-RELATED"/>
    <property type="match status" value="1"/>
</dbReference>
<name>A0A6C2CAZ5_9LACO</name>
<feature type="domain" description="VOC" evidence="1">
    <location>
        <begin position="146"/>
        <end position="258"/>
    </location>
</feature>
<proteinExistence type="predicted"/>
<dbReference type="InterPro" id="IPR004360">
    <property type="entry name" value="Glyas_Fos-R_dOase_dom"/>
</dbReference>
<reference evidence="2 3" key="1">
    <citation type="submission" date="2019-01" db="EMBL/GenBank/DDBJ databases">
        <title>Weissella sp. nov., a novel lactic acid bacterium isolated from animal feces.</title>
        <authorList>
            <person name="Wang L.-T."/>
        </authorList>
    </citation>
    <scope>NUCLEOTIDE SEQUENCE [LARGE SCALE GENOMIC DNA]</scope>
    <source>
        <strain evidence="2 3">8H-2</strain>
    </source>
</reference>
<dbReference type="InterPro" id="IPR052537">
    <property type="entry name" value="Extradiol_RC_dioxygenase"/>
</dbReference>
<dbReference type="InterPro" id="IPR029068">
    <property type="entry name" value="Glyas_Bleomycin-R_OHBP_Dase"/>
</dbReference>
<dbReference type="AlphaFoldDB" id="A0A6C2CAZ5"/>
<dbReference type="Pfam" id="PF00903">
    <property type="entry name" value="Glyoxalase"/>
    <property type="match status" value="1"/>
</dbReference>
<dbReference type="SUPFAM" id="SSF54593">
    <property type="entry name" value="Glyoxalase/Bleomycin resistance protein/Dihydroxybiphenyl dioxygenase"/>
    <property type="match status" value="2"/>
</dbReference>
<dbReference type="EMBL" id="SDGZ01000010">
    <property type="protein sequence ID" value="TYC50245.1"/>
    <property type="molecule type" value="Genomic_DNA"/>
</dbReference>
<evidence type="ECO:0000313" key="3">
    <source>
        <dbReference type="Proteomes" id="UP000371977"/>
    </source>
</evidence>
<comment type="caution">
    <text evidence="2">The sequence shown here is derived from an EMBL/GenBank/DDBJ whole genome shotgun (WGS) entry which is preliminary data.</text>
</comment>
<dbReference type="Gene3D" id="3.10.180.10">
    <property type="entry name" value="2,3-Dihydroxybiphenyl 1,2-Dioxygenase, domain 1"/>
    <property type="match status" value="2"/>
</dbReference>
<dbReference type="PANTHER" id="PTHR36110:SF4">
    <property type="entry name" value="RING-CLEAVING DIOXYGENASE MHQA-RELATED"/>
    <property type="match status" value="1"/>
</dbReference>
<protein>
    <submittedName>
        <fullName evidence="2">Glyoxalase</fullName>
    </submittedName>
</protein>
<evidence type="ECO:0000313" key="2">
    <source>
        <dbReference type="EMBL" id="TYC50245.1"/>
    </source>
</evidence>
<dbReference type="PROSITE" id="PS51819">
    <property type="entry name" value="VOC"/>
    <property type="match status" value="1"/>
</dbReference>
<dbReference type="Proteomes" id="UP000371977">
    <property type="component" value="Unassembled WGS sequence"/>
</dbReference>
<dbReference type="OrthoDB" id="9785698at2"/>